<comment type="caution">
    <text evidence="2">The sequence shown here is derived from an EMBL/GenBank/DDBJ whole genome shotgun (WGS) entry which is preliminary data.</text>
</comment>
<keyword evidence="1" id="KW-0472">Membrane</keyword>
<name>A0A225WF12_9STRA</name>
<reference evidence="3" key="1">
    <citation type="submission" date="2017-03" db="EMBL/GenBank/DDBJ databases">
        <title>Phytopthora megakarya and P. palmivora, two closely related causual agents of cacao black pod achieved similar genome size and gene model numbers by different mechanisms.</title>
        <authorList>
            <person name="Ali S."/>
            <person name="Shao J."/>
            <person name="Larry D.J."/>
            <person name="Kronmiller B."/>
            <person name="Shen D."/>
            <person name="Strem M.D."/>
            <person name="Melnick R.L."/>
            <person name="Guiltinan M.J."/>
            <person name="Tyler B.M."/>
            <person name="Meinhardt L.W."/>
            <person name="Bailey B.A."/>
        </authorList>
    </citation>
    <scope>NUCLEOTIDE SEQUENCE [LARGE SCALE GENOMIC DNA]</scope>
    <source>
        <strain evidence="3">zdho120</strain>
    </source>
</reference>
<accession>A0A225WF12</accession>
<dbReference type="OrthoDB" id="144783at2759"/>
<keyword evidence="1" id="KW-0812">Transmembrane</keyword>
<evidence type="ECO:0000313" key="2">
    <source>
        <dbReference type="EMBL" id="OWZ16122.1"/>
    </source>
</evidence>
<dbReference type="Proteomes" id="UP000198211">
    <property type="component" value="Unassembled WGS sequence"/>
</dbReference>
<evidence type="ECO:0000313" key="3">
    <source>
        <dbReference type="Proteomes" id="UP000198211"/>
    </source>
</evidence>
<keyword evidence="1" id="KW-1133">Transmembrane helix</keyword>
<gene>
    <name evidence="2" type="ORF">PHMEG_00010129</name>
</gene>
<protein>
    <submittedName>
        <fullName evidence="2">Uncharacterized protein</fullName>
    </submittedName>
</protein>
<keyword evidence="3" id="KW-1185">Reference proteome</keyword>
<organism evidence="2 3">
    <name type="scientific">Phytophthora megakarya</name>
    <dbReference type="NCBI Taxonomy" id="4795"/>
    <lineage>
        <taxon>Eukaryota</taxon>
        <taxon>Sar</taxon>
        <taxon>Stramenopiles</taxon>
        <taxon>Oomycota</taxon>
        <taxon>Peronosporomycetes</taxon>
        <taxon>Peronosporales</taxon>
        <taxon>Peronosporaceae</taxon>
        <taxon>Phytophthora</taxon>
    </lineage>
</organism>
<dbReference type="EMBL" id="NBNE01000992">
    <property type="protein sequence ID" value="OWZ16122.1"/>
    <property type="molecule type" value="Genomic_DNA"/>
</dbReference>
<evidence type="ECO:0000256" key="1">
    <source>
        <dbReference type="SAM" id="Phobius"/>
    </source>
</evidence>
<dbReference type="AlphaFoldDB" id="A0A225WF12"/>
<feature type="transmembrane region" description="Helical" evidence="1">
    <location>
        <begin position="12"/>
        <end position="35"/>
    </location>
</feature>
<proteinExistence type="predicted"/>
<feature type="transmembrane region" description="Helical" evidence="1">
    <location>
        <begin position="41"/>
        <end position="60"/>
    </location>
</feature>
<sequence>MLLLSLSLHVPMMLYDVLGYLCCGGISVAVTLGVFNLLNLLFEWCYYGMHFSIIVLVVGLNPKWPVRRRK</sequence>